<dbReference type="OrthoDB" id="5327923at2759"/>
<feature type="compositionally biased region" description="Basic and acidic residues" evidence="2">
    <location>
        <begin position="70"/>
        <end position="86"/>
    </location>
</feature>
<evidence type="ECO:0000313" key="4">
    <source>
        <dbReference type="Proteomes" id="UP000027265"/>
    </source>
</evidence>
<evidence type="ECO:0000256" key="1">
    <source>
        <dbReference type="PROSITE-ProRule" id="PRU10141"/>
    </source>
</evidence>
<dbReference type="InParanoid" id="A0A067Q4Q6"/>
<dbReference type="GO" id="GO:0005524">
    <property type="term" value="F:ATP binding"/>
    <property type="evidence" value="ECO:0007669"/>
    <property type="project" value="UniProtKB-UniRule"/>
</dbReference>
<dbReference type="HOGENOM" id="CLU_021481_0_0_1"/>
<reference evidence="4" key="1">
    <citation type="journal article" date="2014" name="Proc. Natl. Acad. Sci. U.S.A.">
        <title>Extensive sampling of basidiomycete genomes demonstrates inadequacy of the white-rot/brown-rot paradigm for wood decay fungi.</title>
        <authorList>
            <person name="Riley R."/>
            <person name="Salamov A.A."/>
            <person name="Brown D.W."/>
            <person name="Nagy L.G."/>
            <person name="Floudas D."/>
            <person name="Held B.W."/>
            <person name="Levasseur A."/>
            <person name="Lombard V."/>
            <person name="Morin E."/>
            <person name="Otillar R."/>
            <person name="Lindquist E.A."/>
            <person name="Sun H."/>
            <person name="LaButti K.M."/>
            <person name="Schmutz J."/>
            <person name="Jabbour D."/>
            <person name="Luo H."/>
            <person name="Baker S.E."/>
            <person name="Pisabarro A.G."/>
            <person name="Walton J.D."/>
            <person name="Blanchette R.A."/>
            <person name="Henrissat B."/>
            <person name="Martin F."/>
            <person name="Cullen D."/>
            <person name="Hibbett D.S."/>
            <person name="Grigoriev I.V."/>
        </authorList>
    </citation>
    <scope>NUCLEOTIDE SEQUENCE [LARGE SCALE GENOMIC DNA]</scope>
    <source>
        <strain evidence="4">MUCL 33604</strain>
    </source>
</reference>
<feature type="region of interest" description="Disordered" evidence="2">
    <location>
        <begin position="289"/>
        <end position="309"/>
    </location>
</feature>
<sequence length="586" mass="65423">MVKEFGENYTEELFEWHEPLPRVRRPWPILKLPRSIEISPPLGAVDEGSDHDGCYEKLVDESSEESSCDEADHCSSPHLDNDDSKVAEPPGDQVDDEPMVVPEGLDNPMQCNFDGHRFTTTMVWAPKIREEIFAATSFTQRAEALQSYPPNLRWGLAAAAARYDAAAKSKADAKSNGTTGTKKKAKKRCSDKEKSGAASDTTPPVNPPANVHAGPSTDPIHAATAAHCSPPKAEIRSTDEAGRPTIIVHDLDPSVVERQPPVPKLEEFIPEEYYPDFLMVHDPDNLTVQGERSEDEAGSEVSPRKASDAKPTKYKRVFPVFDSTSKAGDSVVPSRIAHLFLSASDKIGRGHHSHVYRGQMKLPRPLSARSPNKRVTVAAKLARAGSGPRRLLDNEAKIYNEFPKDLTEDWWGYNLITPCRFPMPVVPVVPKFYGYWLPVDEAEVDEGRKCGEGIDSARSPILLIEECGTPIDPEDFTSDQRTECLSLLLRLHLADFVQGSFYVRNVCTQPGPLTAHPLMRSTKTPSFRIIDFGRAEYLNWYEDKARNPRSSDKDDDDKGNRLEWWQICGNEINQARNELLIPLLEF</sequence>
<name>A0A067Q4Q6_9AGAM</name>
<protein>
    <recommendedName>
        <fullName evidence="5">Protein kinase domain-containing protein</fullName>
    </recommendedName>
</protein>
<dbReference type="PROSITE" id="PS00107">
    <property type="entry name" value="PROTEIN_KINASE_ATP"/>
    <property type="match status" value="1"/>
</dbReference>
<evidence type="ECO:0000256" key="2">
    <source>
        <dbReference type="SAM" id="MobiDB-lite"/>
    </source>
</evidence>
<dbReference type="STRING" id="933084.A0A067Q4Q6"/>
<feature type="binding site" evidence="1">
    <location>
        <position position="380"/>
    </location>
    <ligand>
        <name>ATP</name>
        <dbReference type="ChEBI" id="CHEBI:30616"/>
    </ligand>
</feature>
<dbReference type="AlphaFoldDB" id="A0A067Q4Q6"/>
<keyword evidence="1" id="KW-0547">Nucleotide-binding</keyword>
<evidence type="ECO:0000313" key="3">
    <source>
        <dbReference type="EMBL" id="KDQ58462.1"/>
    </source>
</evidence>
<dbReference type="Proteomes" id="UP000027265">
    <property type="component" value="Unassembled WGS sequence"/>
</dbReference>
<feature type="region of interest" description="Disordered" evidence="2">
    <location>
        <begin position="168"/>
        <end position="240"/>
    </location>
</feature>
<dbReference type="InterPro" id="IPR017441">
    <property type="entry name" value="Protein_kinase_ATP_BS"/>
</dbReference>
<keyword evidence="1" id="KW-0067">ATP-binding</keyword>
<gene>
    <name evidence="3" type="ORF">JAAARDRAFT_176423</name>
</gene>
<accession>A0A067Q4Q6</accession>
<feature type="region of interest" description="Disordered" evidence="2">
    <location>
        <begin position="59"/>
        <end position="97"/>
    </location>
</feature>
<evidence type="ECO:0008006" key="5">
    <source>
        <dbReference type="Google" id="ProtNLM"/>
    </source>
</evidence>
<keyword evidence="4" id="KW-1185">Reference proteome</keyword>
<dbReference type="EMBL" id="KL197717">
    <property type="protein sequence ID" value="KDQ58462.1"/>
    <property type="molecule type" value="Genomic_DNA"/>
</dbReference>
<organism evidence="3 4">
    <name type="scientific">Jaapia argillacea MUCL 33604</name>
    <dbReference type="NCBI Taxonomy" id="933084"/>
    <lineage>
        <taxon>Eukaryota</taxon>
        <taxon>Fungi</taxon>
        <taxon>Dikarya</taxon>
        <taxon>Basidiomycota</taxon>
        <taxon>Agaricomycotina</taxon>
        <taxon>Agaricomycetes</taxon>
        <taxon>Agaricomycetidae</taxon>
        <taxon>Jaapiales</taxon>
        <taxon>Jaapiaceae</taxon>
        <taxon>Jaapia</taxon>
    </lineage>
</organism>
<proteinExistence type="predicted"/>